<name>A0A815FJJ3_9BILA</name>
<evidence type="ECO:0000313" key="3">
    <source>
        <dbReference type="Proteomes" id="UP000663864"/>
    </source>
</evidence>
<dbReference type="AlphaFoldDB" id="A0A815FJJ3"/>
<organism evidence="1 3">
    <name type="scientific">Rotaria sordida</name>
    <dbReference type="NCBI Taxonomy" id="392033"/>
    <lineage>
        <taxon>Eukaryota</taxon>
        <taxon>Metazoa</taxon>
        <taxon>Spiralia</taxon>
        <taxon>Gnathifera</taxon>
        <taxon>Rotifera</taxon>
        <taxon>Eurotatoria</taxon>
        <taxon>Bdelloidea</taxon>
        <taxon>Philodinida</taxon>
        <taxon>Philodinidae</taxon>
        <taxon>Rotaria</taxon>
    </lineage>
</organism>
<dbReference type="Proteomes" id="UP000663864">
    <property type="component" value="Unassembled WGS sequence"/>
</dbReference>
<comment type="caution">
    <text evidence="1">The sequence shown here is derived from an EMBL/GenBank/DDBJ whole genome shotgun (WGS) entry which is preliminary data.</text>
</comment>
<dbReference type="EMBL" id="CAJNOT010002483">
    <property type="protein sequence ID" value="CAF1319772.1"/>
    <property type="molecule type" value="Genomic_DNA"/>
</dbReference>
<reference evidence="1" key="1">
    <citation type="submission" date="2021-02" db="EMBL/GenBank/DDBJ databases">
        <authorList>
            <person name="Nowell W R."/>
        </authorList>
    </citation>
    <scope>NUCLEOTIDE SEQUENCE</scope>
</reference>
<dbReference type="EMBL" id="CAJOBD010007825">
    <property type="protein sequence ID" value="CAF4096609.1"/>
    <property type="molecule type" value="Genomic_DNA"/>
</dbReference>
<proteinExistence type="predicted"/>
<protein>
    <submittedName>
        <fullName evidence="1">Uncharacterized protein</fullName>
    </submittedName>
</protein>
<evidence type="ECO:0000313" key="1">
    <source>
        <dbReference type="EMBL" id="CAF1319772.1"/>
    </source>
</evidence>
<gene>
    <name evidence="2" type="ORF">JBS370_LOCUS31535</name>
    <name evidence="1" type="ORF">ZHD862_LOCUS28947</name>
</gene>
<accession>A0A815FJJ3</accession>
<dbReference type="Proteomes" id="UP000663836">
    <property type="component" value="Unassembled WGS sequence"/>
</dbReference>
<sequence>MVGKEQTKLLKTVCKHAAIMRAPYCQSSWTSNSNKTTEKSSIENTTGKKFSSKVINLGTSKVHSDVAIKLNNIIKNLQDQLFFDKELTYGHLMFLLNNRNTIENKLLDMLFDRINDLNLDENIRGQLITNIYIFSSYFLPIDIYTNVNPRYFNYNSTEE</sequence>
<evidence type="ECO:0000313" key="2">
    <source>
        <dbReference type="EMBL" id="CAF4096609.1"/>
    </source>
</evidence>